<dbReference type="InterPro" id="IPR009057">
    <property type="entry name" value="Homeodomain-like_sf"/>
</dbReference>
<sequence>MTRELTTRQRELFDTLKADFLAEGFESFTIDSAVKRYHCSKSTIYALGGSRDEIIRRVLISFFQDIARATAPTAESPALALRKYFAAMSEALAPVSPTFARDLAVEAVAQEVYSVNTAAAVATIKALINAGIESGEFSTPSPEFIAALIYRTMSDIQQGEYAEDIGLSAAYRELGRLILGGIAAH</sequence>
<dbReference type="RefSeq" id="WP_108405034.1">
    <property type="nucleotide sequence ID" value="NZ_CP026948.1"/>
</dbReference>
<evidence type="ECO:0000313" key="2">
    <source>
        <dbReference type="Proteomes" id="UP000244754"/>
    </source>
</evidence>
<dbReference type="SUPFAM" id="SSF46689">
    <property type="entry name" value="Homeodomain-like"/>
    <property type="match status" value="1"/>
</dbReference>
<organism evidence="1 2">
    <name type="scientific">Corynebacterium liangguodongii</name>
    <dbReference type="NCBI Taxonomy" id="2079535"/>
    <lineage>
        <taxon>Bacteria</taxon>
        <taxon>Bacillati</taxon>
        <taxon>Actinomycetota</taxon>
        <taxon>Actinomycetes</taxon>
        <taxon>Mycobacteriales</taxon>
        <taxon>Corynebacteriaceae</taxon>
        <taxon>Corynebacterium</taxon>
    </lineage>
</organism>
<dbReference type="Gene3D" id="1.10.10.60">
    <property type="entry name" value="Homeodomain-like"/>
    <property type="match status" value="1"/>
</dbReference>
<evidence type="ECO:0000313" key="1">
    <source>
        <dbReference type="EMBL" id="AWB85026.1"/>
    </source>
</evidence>
<accession>A0A2S0WH25</accession>
<name>A0A2S0WH25_9CORY</name>
<dbReference type="Proteomes" id="UP000244754">
    <property type="component" value="Chromosome"/>
</dbReference>
<proteinExistence type="predicted"/>
<dbReference type="SUPFAM" id="SSF48498">
    <property type="entry name" value="Tetracyclin repressor-like, C-terminal domain"/>
    <property type="match status" value="1"/>
</dbReference>
<dbReference type="KEGG" id="clia:C3E79_03755"/>
<keyword evidence="2" id="KW-1185">Reference proteome</keyword>
<dbReference type="EMBL" id="CP026948">
    <property type="protein sequence ID" value="AWB85026.1"/>
    <property type="molecule type" value="Genomic_DNA"/>
</dbReference>
<dbReference type="Gene3D" id="1.10.357.10">
    <property type="entry name" value="Tetracycline Repressor, domain 2"/>
    <property type="match status" value="1"/>
</dbReference>
<gene>
    <name evidence="1" type="ORF">C3E79_03755</name>
</gene>
<reference evidence="2" key="1">
    <citation type="submission" date="2018-01" db="EMBL/GenBank/DDBJ databases">
        <authorList>
            <person name="Li J."/>
        </authorList>
    </citation>
    <scope>NUCLEOTIDE SEQUENCE [LARGE SCALE GENOMIC DNA]</scope>
    <source>
        <strain evidence="2">2184</strain>
    </source>
</reference>
<dbReference type="OrthoDB" id="5181477at2"/>
<dbReference type="AlphaFoldDB" id="A0A2S0WH25"/>
<dbReference type="InterPro" id="IPR036271">
    <property type="entry name" value="Tet_transcr_reg_TetR-rel_C_sf"/>
</dbReference>
<protein>
    <submittedName>
        <fullName evidence="1">Transcriptional regulator</fullName>
    </submittedName>
</protein>